<keyword evidence="4" id="KW-1185">Reference proteome</keyword>
<accession>A0AAV4GT95</accession>
<feature type="domain" description="DUF7869" evidence="2">
    <location>
        <begin position="320"/>
        <end position="411"/>
    </location>
</feature>
<keyword evidence="3" id="KW-0418">Kinase</keyword>
<dbReference type="InterPro" id="IPR057191">
    <property type="entry name" value="DUF7869"/>
</dbReference>
<evidence type="ECO:0000256" key="1">
    <source>
        <dbReference type="SAM" id="MobiDB-lite"/>
    </source>
</evidence>
<protein>
    <submittedName>
        <fullName evidence="3">CAI-1 autoinducer sensor kinase/phosphatase CqsS</fullName>
    </submittedName>
</protein>
<feature type="compositionally biased region" description="Pro residues" evidence="1">
    <location>
        <begin position="16"/>
        <end position="28"/>
    </location>
</feature>
<dbReference type="Proteomes" id="UP000762676">
    <property type="component" value="Unassembled WGS sequence"/>
</dbReference>
<comment type="caution">
    <text evidence="3">The sequence shown here is derived from an EMBL/GenBank/DDBJ whole genome shotgun (WGS) entry which is preliminary data.</text>
</comment>
<evidence type="ECO:0000259" key="2">
    <source>
        <dbReference type="Pfam" id="PF25273"/>
    </source>
</evidence>
<proteinExistence type="predicted"/>
<dbReference type="PANTHER" id="PTHR10773:SF19">
    <property type="match status" value="1"/>
</dbReference>
<organism evidence="3 4">
    <name type="scientific">Elysia marginata</name>
    <dbReference type="NCBI Taxonomy" id="1093978"/>
    <lineage>
        <taxon>Eukaryota</taxon>
        <taxon>Metazoa</taxon>
        <taxon>Spiralia</taxon>
        <taxon>Lophotrochozoa</taxon>
        <taxon>Mollusca</taxon>
        <taxon>Gastropoda</taxon>
        <taxon>Heterobranchia</taxon>
        <taxon>Euthyneura</taxon>
        <taxon>Panpulmonata</taxon>
        <taxon>Sacoglossa</taxon>
        <taxon>Placobranchoidea</taxon>
        <taxon>Plakobranchidae</taxon>
        <taxon>Elysia</taxon>
    </lineage>
</organism>
<dbReference type="GO" id="GO:0016301">
    <property type="term" value="F:kinase activity"/>
    <property type="evidence" value="ECO:0007669"/>
    <property type="project" value="UniProtKB-KW"/>
</dbReference>
<evidence type="ECO:0000313" key="3">
    <source>
        <dbReference type="EMBL" id="GFR88405.1"/>
    </source>
</evidence>
<dbReference type="EMBL" id="BMAT01008565">
    <property type="protein sequence ID" value="GFR88405.1"/>
    <property type="molecule type" value="Genomic_DNA"/>
</dbReference>
<evidence type="ECO:0000313" key="4">
    <source>
        <dbReference type="Proteomes" id="UP000762676"/>
    </source>
</evidence>
<reference evidence="3 4" key="1">
    <citation type="journal article" date="2021" name="Elife">
        <title>Chloroplast acquisition without the gene transfer in kleptoplastic sea slugs, Plakobranchus ocellatus.</title>
        <authorList>
            <person name="Maeda T."/>
            <person name="Takahashi S."/>
            <person name="Yoshida T."/>
            <person name="Shimamura S."/>
            <person name="Takaki Y."/>
            <person name="Nagai Y."/>
            <person name="Toyoda A."/>
            <person name="Suzuki Y."/>
            <person name="Arimoto A."/>
            <person name="Ishii H."/>
            <person name="Satoh N."/>
            <person name="Nishiyama T."/>
            <person name="Hasebe M."/>
            <person name="Maruyama T."/>
            <person name="Minagawa J."/>
            <person name="Obokata J."/>
            <person name="Shigenobu S."/>
        </authorList>
    </citation>
    <scope>NUCLEOTIDE SEQUENCE [LARGE SCALE GENOMIC DNA]</scope>
</reference>
<sequence length="535" mass="60952">MLMSVLEEVADLMPHPLSPLPESPPPILSSPSSDVEADAVIDALPPPPSPAVESTQPEVVSDKLNQKAKHPILSALIKCLGKSSPSENSFVRPDRRGKHKPAHAFSDEVLKVINEHIKSFHPTCSHYRRSHAPLKRYLPPDVTVRYMHSHFVEKHPDLQVGYDSYRKRVVARGISFARLGVEECEQCMAFKLHEHLQPEQNPNCDPCTIQLQHKTNYTSSRIHYKKDAEEDPEEGTTIYVAADMQKVIMLPSMPVVKSCVFVNRLVAYHETFAPLGDQHKKKYPKQVMSILWHEGMSGRSAADVTSAFIKAISMMAEDAKDIVIWCDNCAAQNKNWTLYTSIARFMNSRADIVPQTVTLKYLETGHTFMSADSFHGQVETNMRRKKNVFNFHDFVTVIQTCGGSPKTVEMQPQDFTEWDKRVNGGKTVKVPLLKQIQEARFCLGSKKLFFKVSHDDDSFLECDFLMKKTQRVIEDASNKPKTRSRARGIPGWKKAKLIDTLEHLMPEPKRAFVRRRYKCLVLNKKQVFCESRNVW</sequence>
<name>A0AAV4GT95_9GAST</name>
<dbReference type="AlphaFoldDB" id="A0AAV4GT95"/>
<dbReference type="Pfam" id="PF25273">
    <property type="entry name" value="DUF7869"/>
    <property type="match status" value="1"/>
</dbReference>
<feature type="region of interest" description="Disordered" evidence="1">
    <location>
        <begin position="14"/>
        <end position="55"/>
    </location>
</feature>
<keyword evidence="3" id="KW-0808">Transferase</keyword>
<gene>
    <name evidence="3" type="ORF">ElyMa_004251200</name>
</gene>
<dbReference type="PANTHER" id="PTHR10773">
    <property type="entry name" value="DNA-DIRECTED RNA POLYMERASES I, II, AND III SUBUNIT RPABC2"/>
    <property type="match status" value="1"/>
</dbReference>